<proteinExistence type="inferred from homology"/>
<dbReference type="GO" id="GO:0005737">
    <property type="term" value="C:cytoplasm"/>
    <property type="evidence" value="ECO:0007669"/>
    <property type="project" value="TreeGrafter"/>
</dbReference>
<dbReference type="InterPro" id="IPR006091">
    <property type="entry name" value="Acyl-CoA_Oxase/DH_mid-dom"/>
</dbReference>
<dbReference type="InterPro" id="IPR037069">
    <property type="entry name" value="AcylCoA_DH/ox_N_sf"/>
</dbReference>
<keyword evidence="5 7" id="KW-0274">FAD</keyword>
<feature type="domain" description="Acyl-CoA oxidase/dehydrogenase middle" evidence="9">
    <location>
        <begin position="133"/>
        <end position="233"/>
    </location>
</feature>
<dbReference type="Gene3D" id="2.40.110.10">
    <property type="entry name" value="Butyryl-CoA Dehydrogenase, subunit A, domain 2"/>
    <property type="match status" value="1"/>
</dbReference>
<dbReference type="PANTHER" id="PTHR48083:SF13">
    <property type="entry name" value="ACYL-COA DEHYDROGENASE FAMILY MEMBER 11"/>
    <property type="match status" value="1"/>
</dbReference>
<protein>
    <submittedName>
        <fullName evidence="11">Butyryl-CoA dehydrogenase</fullName>
    </submittedName>
</protein>
<evidence type="ECO:0000256" key="7">
    <source>
        <dbReference type="RuleBase" id="RU362125"/>
    </source>
</evidence>
<dbReference type="Gene3D" id="1.10.540.10">
    <property type="entry name" value="Acyl-CoA dehydrogenase/oxidase, N-terminal domain"/>
    <property type="match status" value="1"/>
</dbReference>
<dbReference type="InterPro" id="IPR050741">
    <property type="entry name" value="Acyl-CoA_dehydrogenase"/>
</dbReference>
<dbReference type="EMBL" id="CP031165">
    <property type="protein sequence ID" value="AXV07214.1"/>
    <property type="molecule type" value="Genomic_DNA"/>
</dbReference>
<evidence type="ECO:0000313" key="12">
    <source>
        <dbReference type="Proteomes" id="UP000264006"/>
    </source>
</evidence>
<dbReference type="Pfam" id="PF00441">
    <property type="entry name" value="Acyl-CoA_dh_1"/>
    <property type="match status" value="1"/>
</dbReference>
<dbReference type="SUPFAM" id="SSF56645">
    <property type="entry name" value="Acyl-CoA dehydrogenase NM domain-like"/>
    <property type="match status" value="1"/>
</dbReference>
<evidence type="ECO:0000259" key="9">
    <source>
        <dbReference type="Pfam" id="PF02770"/>
    </source>
</evidence>
<sequence>MDFATSQRVQGLQQQIREFMDAEVFPNEAVYEEQIRDSGDPHHHPQIVEDLKAKAKAAGLWNLFLPDEEWGAGLTNLEYAPLAELMGQVSFAPEVFNCNAPDTGNMEVLAKYGTRAQQEQWLVPLLDGEIRSCFSMTEPAVASSDARNIQSRIERDGDEYVINGRKWWTSNAGRANCTVSIFMGITDPDADPHRQQSMIIVPLDTPGITTLRNLTVFGYEDPEGHMEMTFEDVRVPADNLLQEEGDGFRIAQGRLGPGRIHHCMRLIGLAERALGAMVRRVADREAFGKPIAQQGVVQEWIAESRCEIEQARLLTLKAAWMMDTVGNKAARTEIAAIKVIAPSMACRVIDRAIQAHGGMGVSQDSFLARGYAGARSLRLADGPDEVHKMSIAKGEFKRSLNS</sequence>
<evidence type="ECO:0000256" key="4">
    <source>
        <dbReference type="ARBA" id="ARBA00022630"/>
    </source>
</evidence>
<dbReference type="Pfam" id="PF02771">
    <property type="entry name" value="Acyl-CoA_dh_N"/>
    <property type="match status" value="1"/>
</dbReference>
<dbReference type="RefSeq" id="WP_114591743.1">
    <property type="nucleotide sequence ID" value="NZ_CP031165.1"/>
</dbReference>
<dbReference type="Proteomes" id="UP000264006">
    <property type="component" value="Chromosome"/>
</dbReference>
<feature type="domain" description="Acyl-CoA dehydrogenase/oxidase N-terminal" evidence="10">
    <location>
        <begin position="10"/>
        <end position="129"/>
    </location>
</feature>
<comment type="cofactor">
    <cofactor evidence="1 7">
        <name>FAD</name>
        <dbReference type="ChEBI" id="CHEBI:57692"/>
    </cofactor>
</comment>
<dbReference type="GO" id="GO:0033539">
    <property type="term" value="P:fatty acid beta-oxidation using acyl-CoA dehydrogenase"/>
    <property type="evidence" value="ECO:0007669"/>
    <property type="project" value="TreeGrafter"/>
</dbReference>
<evidence type="ECO:0000259" key="10">
    <source>
        <dbReference type="Pfam" id="PF02771"/>
    </source>
</evidence>
<evidence type="ECO:0000256" key="1">
    <source>
        <dbReference type="ARBA" id="ARBA00001974"/>
    </source>
</evidence>
<evidence type="ECO:0000259" key="8">
    <source>
        <dbReference type="Pfam" id="PF00441"/>
    </source>
</evidence>
<name>A0A346XYB7_9ACTN</name>
<dbReference type="FunFam" id="1.20.140.10:FF:000018">
    <property type="entry name" value="Acyl-CoA dehydrogenase family member 10"/>
    <property type="match status" value="1"/>
</dbReference>
<dbReference type="Pfam" id="PF02770">
    <property type="entry name" value="Acyl-CoA_dh_M"/>
    <property type="match status" value="1"/>
</dbReference>
<dbReference type="AlphaFoldDB" id="A0A346XYB7"/>
<dbReference type="Gene3D" id="1.20.140.10">
    <property type="entry name" value="Butyryl-CoA Dehydrogenase, subunit A, domain 3"/>
    <property type="match status" value="1"/>
</dbReference>
<organism evidence="11 12">
    <name type="scientific">Euzebya pacifica</name>
    <dbReference type="NCBI Taxonomy" id="1608957"/>
    <lineage>
        <taxon>Bacteria</taxon>
        <taxon>Bacillati</taxon>
        <taxon>Actinomycetota</taxon>
        <taxon>Nitriliruptoria</taxon>
        <taxon>Euzebyales</taxon>
    </lineage>
</organism>
<comment type="similarity">
    <text evidence="2 7">Belongs to the acyl-CoA dehydrogenase family.</text>
</comment>
<dbReference type="OrthoDB" id="142556at2"/>
<dbReference type="InterPro" id="IPR009075">
    <property type="entry name" value="AcylCo_DH/oxidase_C"/>
</dbReference>
<dbReference type="InterPro" id="IPR013786">
    <property type="entry name" value="AcylCoA_DH/ox_N"/>
</dbReference>
<gene>
    <name evidence="11" type="ORF">DVS28_a2533</name>
</gene>
<feature type="domain" description="Acyl-CoA dehydrogenase/oxidase C-terminal" evidence="8">
    <location>
        <begin position="245"/>
        <end position="394"/>
    </location>
</feature>
<evidence type="ECO:0000256" key="2">
    <source>
        <dbReference type="ARBA" id="ARBA00009347"/>
    </source>
</evidence>
<evidence type="ECO:0000256" key="6">
    <source>
        <dbReference type="ARBA" id="ARBA00023002"/>
    </source>
</evidence>
<accession>A0A346XYB7</accession>
<evidence type="ECO:0000256" key="3">
    <source>
        <dbReference type="ARBA" id="ARBA00011738"/>
    </source>
</evidence>
<dbReference type="InterPro" id="IPR036250">
    <property type="entry name" value="AcylCo_DH-like_C"/>
</dbReference>
<dbReference type="FunFam" id="2.40.110.10:FF:000002">
    <property type="entry name" value="Acyl-CoA dehydrogenase fadE12"/>
    <property type="match status" value="1"/>
</dbReference>
<comment type="subunit">
    <text evidence="3">Homodimer.</text>
</comment>
<dbReference type="PANTHER" id="PTHR48083">
    <property type="entry name" value="MEDIUM-CHAIN SPECIFIC ACYL-COA DEHYDROGENASE, MITOCHONDRIAL-RELATED"/>
    <property type="match status" value="1"/>
</dbReference>
<dbReference type="GO" id="GO:0003995">
    <property type="term" value="F:acyl-CoA dehydrogenase activity"/>
    <property type="evidence" value="ECO:0007669"/>
    <property type="project" value="TreeGrafter"/>
</dbReference>
<reference evidence="11 12" key="1">
    <citation type="submission" date="2018-09" db="EMBL/GenBank/DDBJ databases">
        <title>Complete genome sequence of Euzebya sp. DY32-46 isolated from seawater of Pacific Ocean.</title>
        <authorList>
            <person name="Xu L."/>
            <person name="Wu Y.-H."/>
            <person name="Xu X.-W."/>
        </authorList>
    </citation>
    <scope>NUCLEOTIDE SEQUENCE [LARGE SCALE GENOMIC DNA]</scope>
    <source>
        <strain evidence="11 12">DY32-46</strain>
    </source>
</reference>
<evidence type="ECO:0000256" key="5">
    <source>
        <dbReference type="ARBA" id="ARBA00022827"/>
    </source>
</evidence>
<keyword evidence="4 7" id="KW-0285">Flavoprotein</keyword>
<dbReference type="SUPFAM" id="SSF47203">
    <property type="entry name" value="Acyl-CoA dehydrogenase C-terminal domain-like"/>
    <property type="match status" value="1"/>
</dbReference>
<dbReference type="InterPro" id="IPR009100">
    <property type="entry name" value="AcylCoA_DH/oxidase_NM_dom_sf"/>
</dbReference>
<keyword evidence="12" id="KW-1185">Reference proteome</keyword>
<dbReference type="KEGG" id="euz:DVS28_a2533"/>
<dbReference type="InterPro" id="IPR046373">
    <property type="entry name" value="Acyl-CoA_Oxase/DH_mid-dom_sf"/>
</dbReference>
<evidence type="ECO:0000313" key="11">
    <source>
        <dbReference type="EMBL" id="AXV07214.1"/>
    </source>
</evidence>
<dbReference type="GO" id="GO:0050660">
    <property type="term" value="F:flavin adenine dinucleotide binding"/>
    <property type="evidence" value="ECO:0007669"/>
    <property type="project" value="InterPro"/>
</dbReference>
<keyword evidence="6 7" id="KW-0560">Oxidoreductase</keyword>